<dbReference type="Pfam" id="PF00575">
    <property type="entry name" value="S1"/>
    <property type="match status" value="1"/>
</dbReference>
<sequence length="896" mass="100858">MSDSKHFSEDPQADREAEKYERPIASREMIMALLAEQGEPLTRPQIEALLDIDDEESVEALRRRLRAMERDGQLMRDRKAHYILLSKLDLVAGRIAGHRDGFGFLIPDEGGDDIFLSAREMRQVFDGDRALVRATGEDRRGRTEGAIVEVLERKTRKLVGRFQGHGGFGYMTPENQRISNDIQILPDPDGKLDYKQGQLVVVELISPPSKRAKATARVVEVLGDHMAPGMEIKVAIHNYDIPNEWNDAIRQEVGELGLEVPDSAIENRVDLRDLPLVTIDGEDAKDFDDAVYCEPIRSGGWRLWVAIADVSSYVHPGSQLDIEAHLRGNSVYFPEFVVPMLPEVLSNGLCSLNPDVNRLAMVCEMTISDAGKLTDYTFYEAVIRSKARLTYTKVGAMLEEPDSEQGIAMRQQYAEVLPHIIHLHDLYFALRRAREERGAIDFDTTETRILFSEERKIEKIIPVVRNDAHKIIEECMLCANVAAASILQSMKQPALFRVHDGPKDSKLQTLRTYLGPLGLSLGGGDEPTPPDYQALSESLEGRADKHVIQVMMLRSMSQAVYSPEHKGHFGLNYEAYAHFTSPIRRYPDLLVHRAIRGLIHSDSKSSHITRPANFKLDKRFAHRYTLAQMVELGEHCSMTERRADDATRDVMSWLKCEYMQDCVGDEFSGVISAVTGFGVFVELEEVYVEGLIHISALPGDYYHYDAALQRLHGERSGKSFRLGDRVQVLVARVDLDDRKIDFELVKKLEAGEKTDADADKPEPKRLSKRELLRQGKLSLAELESRQGRKPAGRPLGRSGKPASGKPESKRSRHTSESEAPWVKSDKRDAKPVRKRGAEPKGKASQQSLEAKPAKNGARLSETELELTRLSRKPAKGLSNRAKKRKLKKLRGKRSEK</sequence>
<dbReference type="Proteomes" id="UP000283087">
    <property type="component" value="Unassembled WGS sequence"/>
</dbReference>
<dbReference type="InterPro" id="IPR003029">
    <property type="entry name" value="S1_domain"/>
</dbReference>
<keyword evidence="4 8" id="KW-0540">Nuclease</keyword>
<evidence type="ECO:0000256" key="2">
    <source>
        <dbReference type="ARBA" id="ARBA00004496"/>
    </source>
</evidence>
<comment type="similarity">
    <text evidence="8">Belongs to the RNR ribonuclease family. RNase R subfamily.</text>
</comment>
<dbReference type="Pfam" id="PF08461">
    <property type="entry name" value="WHD_RNase_R"/>
    <property type="match status" value="1"/>
</dbReference>
<feature type="compositionally biased region" description="Basic residues" evidence="9">
    <location>
        <begin position="869"/>
        <end position="896"/>
    </location>
</feature>
<feature type="region of interest" description="Disordered" evidence="9">
    <location>
        <begin position="1"/>
        <end position="21"/>
    </location>
</feature>
<dbReference type="PANTHER" id="PTHR23355:SF9">
    <property type="entry name" value="DIS3-LIKE EXONUCLEASE 2"/>
    <property type="match status" value="1"/>
</dbReference>
<evidence type="ECO:0000256" key="9">
    <source>
        <dbReference type="SAM" id="MobiDB-lite"/>
    </source>
</evidence>
<reference evidence="11 12" key="1">
    <citation type="submission" date="2018-11" db="EMBL/GenBank/DDBJ databases">
        <title>The draft genome sequence of Amphritea opalescens ANRC-JH13T.</title>
        <authorList>
            <person name="Fang Z."/>
            <person name="Zhang Y."/>
            <person name="Han X."/>
        </authorList>
    </citation>
    <scope>NUCLEOTIDE SEQUENCE [LARGE SCALE GENOMIC DNA]</scope>
    <source>
        <strain evidence="11 12">ANRC-JH13</strain>
    </source>
</reference>
<dbReference type="InterPro" id="IPR040476">
    <property type="entry name" value="CSD2"/>
</dbReference>
<dbReference type="Pfam" id="PF08206">
    <property type="entry name" value="OB_RNB"/>
    <property type="match status" value="1"/>
</dbReference>
<evidence type="ECO:0000313" key="11">
    <source>
        <dbReference type="EMBL" id="RTE66669.1"/>
    </source>
</evidence>
<comment type="subcellular location">
    <subcellularLocation>
        <location evidence="2 8">Cytoplasm</location>
    </subcellularLocation>
</comment>
<name>A0A430KT41_9GAMM</name>
<dbReference type="GO" id="GO:0006402">
    <property type="term" value="P:mRNA catabolic process"/>
    <property type="evidence" value="ECO:0007669"/>
    <property type="project" value="TreeGrafter"/>
</dbReference>
<dbReference type="SMART" id="SM00316">
    <property type="entry name" value="S1"/>
    <property type="match status" value="1"/>
</dbReference>
<keyword evidence="5 8" id="KW-0378">Hydrolase</keyword>
<comment type="function">
    <text evidence="8">3'-5' exoribonuclease that releases 5'-nucleoside monophosphates and is involved in maturation of structured RNAs.</text>
</comment>
<feature type="domain" description="S1 motif" evidence="10">
    <location>
        <begin position="664"/>
        <end position="745"/>
    </location>
</feature>
<evidence type="ECO:0000313" key="12">
    <source>
        <dbReference type="Proteomes" id="UP000283087"/>
    </source>
</evidence>
<dbReference type="InterPro" id="IPR001900">
    <property type="entry name" value="RNase_II/R"/>
</dbReference>
<evidence type="ECO:0000256" key="8">
    <source>
        <dbReference type="HAMAP-Rule" id="MF_01895"/>
    </source>
</evidence>
<keyword evidence="12" id="KW-1185">Reference proteome</keyword>
<evidence type="ECO:0000256" key="6">
    <source>
        <dbReference type="ARBA" id="ARBA00022839"/>
    </source>
</evidence>
<comment type="catalytic activity">
    <reaction evidence="1 8">
        <text>Exonucleolytic cleavage in the 3'- to 5'-direction to yield nucleoside 5'-phosphates.</text>
        <dbReference type="EC" id="3.1.13.1"/>
    </reaction>
</comment>
<accession>A0A430KT41</accession>
<keyword evidence="3 8" id="KW-0963">Cytoplasm</keyword>
<evidence type="ECO:0000256" key="3">
    <source>
        <dbReference type="ARBA" id="ARBA00022490"/>
    </source>
</evidence>
<gene>
    <name evidence="8" type="primary">rnr</name>
    <name evidence="11" type="ORF">EH243_06200</name>
</gene>
<dbReference type="InterPro" id="IPR022966">
    <property type="entry name" value="RNase_II/R_CS"/>
</dbReference>
<dbReference type="Pfam" id="PF00773">
    <property type="entry name" value="RNB"/>
    <property type="match status" value="1"/>
</dbReference>
<dbReference type="InterPro" id="IPR013223">
    <property type="entry name" value="RNase_B_OB_dom"/>
</dbReference>
<feature type="region of interest" description="Disordered" evidence="9">
    <location>
        <begin position="777"/>
        <end position="896"/>
    </location>
</feature>
<dbReference type="InterPro" id="IPR004476">
    <property type="entry name" value="RNase_II/RNase_R"/>
</dbReference>
<evidence type="ECO:0000256" key="4">
    <source>
        <dbReference type="ARBA" id="ARBA00022722"/>
    </source>
</evidence>
<dbReference type="GO" id="GO:0008859">
    <property type="term" value="F:exoribonuclease II activity"/>
    <property type="evidence" value="ECO:0007669"/>
    <property type="project" value="UniProtKB-UniRule"/>
</dbReference>
<dbReference type="NCBIfam" id="TIGR00358">
    <property type="entry name" value="3_prime_RNase"/>
    <property type="match status" value="1"/>
</dbReference>
<comment type="caution">
    <text evidence="11">The sequence shown here is derived from an EMBL/GenBank/DDBJ whole genome shotgun (WGS) entry which is preliminary data.</text>
</comment>
<dbReference type="NCBIfam" id="NF008648">
    <property type="entry name" value="PRK11642.1"/>
    <property type="match status" value="1"/>
</dbReference>
<dbReference type="HAMAP" id="MF_01895">
    <property type="entry name" value="RNase_R"/>
    <property type="match status" value="1"/>
</dbReference>
<feature type="compositionally biased region" description="Basic and acidic residues" evidence="9">
    <location>
        <begin position="806"/>
        <end position="816"/>
    </location>
</feature>
<dbReference type="InterPro" id="IPR012340">
    <property type="entry name" value="NA-bd_OB-fold"/>
</dbReference>
<dbReference type="CDD" id="cd04471">
    <property type="entry name" value="S1_RNase_R"/>
    <property type="match status" value="1"/>
</dbReference>
<dbReference type="SMART" id="SM00357">
    <property type="entry name" value="CSP"/>
    <property type="match status" value="2"/>
</dbReference>
<dbReference type="PANTHER" id="PTHR23355">
    <property type="entry name" value="RIBONUCLEASE"/>
    <property type="match status" value="1"/>
</dbReference>
<protein>
    <recommendedName>
        <fullName evidence="8">Ribonuclease R</fullName>
        <shortName evidence="8">RNase R</shortName>
        <ecNumber evidence="8">3.1.13.1</ecNumber>
    </recommendedName>
</protein>
<dbReference type="Gene3D" id="2.40.50.140">
    <property type="entry name" value="Nucleic acid-binding proteins"/>
    <property type="match status" value="2"/>
</dbReference>
<evidence type="ECO:0000256" key="5">
    <source>
        <dbReference type="ARBA" id="ARBA00022801"/>
    </source>
</evidence>
<evidence type="ECO:0000259" key="10">
    <source>
        <dbReference type="PROSITE" id="PS50126"/>
    </source>
</evidence>
<proteinExistence type="inferred from homology"/>
<dbReference type="SUPFAM" id="SSF50249">
    <property type="entry name" value="Nucleic acid-binding proteins"/>
    <property type="match status" value="4"/>
</dbReference>
<dbReference type="NCBIfam" id="TIGR02063">
    <property type="entry name" value="RNase_R"/>
    <property type="match status" value="1"/>
</dbReference>
<dbReference type="EC" id="3.1.13.1" evidence="8"/>
<organism evidence="11 12">
    <name type="scientific">Amphritea opalescens</name>
    <dbReference type="NCBI Taxonomy" id="2490544"/>
    <lineage>
        <taxon>Bacteria</taxon>
        <taxon>Pseudomonadati</taxon>
        <taxon>Pseudomonadota</taxon>
        <taxon>Gammaproteobacteria</taxon>
        <taxon>Oceanospirillales</taxon>
        <taxon>Oceanospirillaceae</taxon>
        <taxon>Amphritea</taxon>
    </lineage>
</organism>
<dbReference type="SMART" id="SM00955">
    <property type="entry name" value="RNB"/>
    <property type="match status" value="1"/>
</dbReference>
<dbReference type="InterPro" id="IPR013668">
    <property type="entry name" value="RNase_R_HTH_12"/>
</dbReference>
<keyword evidence="7 8" id="KW-0694">RNA-binding</keyword>
<evidence type="ECO:0000256" key="1">
    <source>
        <dbReference type="ARBA" id="ARBA00001849"/>
    </source>
</evidence>
<dbReference type="AlphaFoldDB" id="A0A430KT41"/>
<dbReference type="RefSeq" id="WP_126157772.1">
    <property type="nucleotide sequence ID" value="NZ_RQXW01000004.1"/>
</dbReference>
<dbReference type="EMBL" id="RQXW01000004">
    <property type="protein sequence ID" value="RTE66669.1"/>
    <property type="molecule type" value="Genomic_DNA"/>
</dbReference>
<dbReference type="GO" id="GO:0005829">
    <property type="term" value="C:cytosol"/>
    <property type="evidence" value="ECO:0007669"/>
    <property type="project" value="UniProtKB-ARBA"/>
</dbReference>
<feature type="compositionally biased region" description="Basic and acidic residues" evidence="9">
    <location>
        <begin position="823"/>
        <end position="841"/>
    </location>
</feature>
<dbReference type="InterPro" id="IPR011129">
    <property type="entry name" value="CSD"/>
</dbReference>
<evidence type="ECO:0000256" key="7">
    <source>
        <dbReference type="ARBA" id="ARBA00022884"/>
    </source>
</evidence>
<dbReference type="PROSITE" id="PS01175">
    <property type="entry name" value="RIBONUCLEASE_II"/>
    <property type="match status" value="1"/>
</dbReference>
<dbReference type="InterPro" id="IPR050180">
    <property type="entry name" value="RNR_Ribonuclease"/>
</dbReference>
<dbReference type="Pfam" id="PF17876">
    <property type="entry name" value="CSD2"/>
    <property type="match status" value="1"/>
</dbReference>
<dbReference type="InterPro" id="IPR011805">
    <property type="entry name" value="RNase_R"/>
</dbReference>
<dbReference type="OrthoDB" id="9764149at2"/>
<dbReference type="PROSITE" id="PS50126">
    <property type="entry name" value="S1"/>
    <property type="match status" value="1"/>
</dbReference>
<keyword evidence="6 8" id="KW-0269">Exonuclease</keyword>
<dbReference type="GO" id="GO:0003723">
    <property type="term" value="F:RNA binding"/>
    <property type="evidence" value="ECO:0007669"/>
    <property type="project" value="UniProtKB-UniRule"/>
</dbReference>